<dbReference type="Gene3D" id="1.10.357.10">
    <property type="entry name" value="Tetracycline Repressor, domain 2"/>
    <property type="match status" value="1"/>
</dbReference>
<keyword evidence="2" id="KW-1185">Reference proteome</keyword>
<organism evidence="1 2">
    <name type="scientific">Fibrisoma montanum</name>
    <dbReference type="NCBI Taxonomy" id="2305895"/>
    <lineage>
        <taxon>Bacteria</taxon>
        <taxon>Pseudomonadati</taxon>
        <taxon>Bacteroidota</taxon>
        <taxon>Cytophagia</taxon>
        <taxon>Cytophagales</taxon>
        <taxon>Spirosomataceae</taxon>
        <taxon>Fibrisoma</taxon>
    </lineage>
</organism>
<proteinExistence type="predicted"/>
<dbReference type="InterPro" id="IPR009057">
    <property type="entry name" value="Homeodomain-like_sf"/>
</dbReference>
<sequence>MTFDSKESWILVGYGLFAKEGPAALKVEVMARLVNKSKSSFYHHFADVDVFTELLLNYHLKRSHIIAQRESRCERITPDLIHVLLDVKQDLLFNRQLRVNRHNPAFNTCLERSTQAVESAFLAVWAKDLGLADKSHLAHSLFKLTLENFYLQLTEATLTYEWLAQYFSEVRSMVTEFKKP</sequence>
<dbReference type="SUPFAM" id="SSF46689">
    <property type="entry name" value="Homeodomain-like"/>
    <property type="match status" value="1"/>
</dbReference>
<name>A0A418MBU4_9BACT</name>
<accession>A0A418MBU4</accession>
<reference evidence="1 2" key="1">
    <citation type="submission" date="2018-08" db="EMBL/GenBank/DDBJ databases">
        <title>Fibrisoma montanum sp. nov., isolated from Danxia mountain soil.</title>
        <authorList>
            <person name="Huang Y."/>
        </authorList>
    </citation>
    <scope>NUCLEOTIDE SEQUENCE [LARGE SCALE GENOMIC DNA]</scope>
    <source>
        <strain evidence="1 2">HYT19</strain>
    </source>
</reference>
<dbReference type="EMBL" id="QXED01000003">
    <property type="protein sequence ID" value="RIV23837.1"/>
    <property type="molecule type" value="Genomic_DNA"/>
</dbReference>
<dbReference type="Proteomes" id="UP000283523">
    <property type="component" value="Unassembled WGS sequence"/>
</dbReference>
<evidence type="ECO:0000313" key="1">
    <source>
        <dbReference type="EMBL" id="RIV23837.1"/>
    </source>
</evidence>
<dbReference type="OrthoDB" id="1258954at2"/>
<evidence type="ECO:0000313" key="2">
    <source>
        <dbReference type="Proteomes" id="UP000283523"/>
    </source>
</evidence>
<gene>
    <name evidence="1" type="ORF">DYU11_12795</name>
</gene>
<protein>
    <submittedName>
        <fullName evidence="1">TetR/AcrR family transcriptional regulator</fullName>
    </submittedName>
</protein>
<comment type="caution">
    <text evidence="1">The sequence shown here is derived from an EMBL/GenBank/DDBJ whole genome shotgun (WGS) entry which is preliminary data.</text>
</comment>
<dbReference type="AlphaFoldDB" id="A0A418MBU4"/>
<dbReference type="RefSeq" id="WP_119668054.1">
    <property type="nucleotide sequence ID" value="NZ_QXED01000003.1"/>
</dbReference>